<evidence type="ECO:0000256" key="6">
    <source>
        <dbReference type="ARBA" id="ARBA00023136"/>
    </source>
</evidence>
<comment type="subcellular location">
    <subcellularLocation>
        <location evidence="1">Membrane</location>
        <topology evidence="1">Multi-pass membrane protein</topology>
    </subcellularLocation>
</comment>
<feature type="transmembrane region" description="Helical" evidence="10">
    <location>
        <begin position="297"/>
        <end position="316"/>
    </location>
</feature>
<name>A0A915KPG3_ROMCU</name>
<keyword evidence="7" id="KW-0915">Sodium</keyword>
<keyword evidence="6 10" id="KW-0472">Membrane</keyword>
<reference evidence="12" key="1">
    <citation type="submission" date="2022-11" db="UniProtKB">
        <authorList>
            <consortium name="WormBaseParasite"/>
        </authorList>
    </citation>
    <scope>IDENTIFICATION</scope>
</reference>
<feature type="transmembrane region" description="Helical" evidence="10">
    <location>
        <begin position="170"/>
        <end position="190"/>
    </location>
</feature>
<protein>
    <recommendedName>
        <fullName evidence="8">Transporter</fullName>
    </recommendedName>
</protein>
<evidence type="ECO:0000256" key="1">
    <source>
        <dbReference type="ARBA" id="ARBA00004141"/>
    </source>
</evidence>
<feature type="binding site" evidence="7">
    <location>
        <position position="150"/>
    </location>
    <ligand>
        <name>Na(+)</name>
        <dbReference type="ChEBI" id="CHEBI:29101"/>
        <label>1</label>
    </ligand>
</feature>
<evidence type="ECO:0000256" key="3">
    <source>
        <dbReference type="ARBA" id="ARBA00022692"/>
    </source>
</evidence>
<evidence type="ECO:0000256" key="5">
    <source>
        <dbReference type="ARBA" id="ARBA00022989"/>
    </source>
</evidence>
<proteinExistence type="inferred from homology"/>
<sequence>MSSSGSLSTNDDAYQQTAPCTDGYSLLLHTSHLTHSTHLHNSCATSSNNDQAEDDGGCRKNDHGKSKAKLTIPTLKFTLESRCNSKCDVTEKDGKENEEINNNDLGQMYKKKEHSKICSRNSDCSSGGDKVRQQWDNKLQFVLSLISYAVGLGNIWRFPYLCQKYGGGAFLIPYTISLIFLGIPLFYLELGIGQKLRTGSIGVWNKIHPLLGGVGISSAIVSFLLGLYYNVIIAWCIFYMINSFQFQLPWEHCPLSRNGTSSRECRISSATSYFWYHEAIKVSSDLTDFGSENSANFNWAMAFCLIVAWAVVFLSLMKGIKSSGKVGIVSFL</sequence>
<dbReference type="OMA" id="HTSHLTH"/>
<dbReference type="InterPro" id="IPR037272">
    <property type="entry name" value="SNS_sf"/>
</dbReference>
<dbReference type="PRINTS" id="PR00176">
    <property type="entry name" value="NANEUSMPORT"/>
</dbReference>
<comment type="similarity">
    <text evidence="8">Belongs to the sodium:neurotransmitter symporter (SNF) (TC 2.A.22) family.</text>
</comment>
<dbReference type="PROSITE" id="PS00610">
    <property type="entry name" value="NA_NEUROTRAN_SYMP_1"/>
    <property type="match status" value="1"/>
</dbReference>
<keyword evidence="7" id="KW-0479">Metal-binding</keyword>
<dbReference type="Pfam" id="PF00209">
    <property type="entry name" value="SNF"/>
    <property type="match status" value="1"/>
</dbReference>
<feature type="binding site" evidence="7">
    <location>
        <position position="149"/>
    </location>
    <ligand>
        <name>Na(+)</name>
        <dbReference type="ChEBI" id="CHEBI:29101"/>
        <label>1</label>
    </ligand>
</feature>
<dbReference type="GO" id="GO:0035725">
    <property type="term" value="P:sodium ion transmembrane transport"/>
    <property type="evidence" value="ECO:0007669"/>
    <property type="project" value="TreeGrafter"/>
</dbReference>
<dbReference type="Proteomes" id="UP000887565">
    <property type="component" value="Unplaced"/>
</dbReference>
<dbReference type="PANTHER" id="PTHR11616:SF182">
    <property type="entry name" value="TRANSPORTER"/>
    <property type="match status" value="1"/>
</dbReference>
<evidence type="ECO:0000256" key="9">
    <source>
        <dbReference type="SAM" id="MobiDB-lite"/>
    </source>
</evidence>
<evidence type="ECO:0000256" key="2">
    <source>
        <dbReference type="ARBA" id="ARBA00022448"/>
    </source>
</evidence>
<keyword evidence="3 8" id="KW-0812">Transmembrane</keyword>
<feature type="transmembrane region" description="Helical" evidence="10">
    <location>
        <begin position="139"/>
        <end position="158"/>
    </location>
</feature>
<dbReference type="InterPro" id="IPR000175">
    <property type="entry name" value="Na/ntran_symport"/>
</dbReference>
<feature type="binding site" evidence="7">
    <location>
        <position position="154"/>
    </location>
    <ligand>
        <name>Na(+)</name>
        <dbReference type="ChEBI" id="CHEBI:29101"/>
        <label>1</label>
    </ligand>
</feature>
<evidence type="ECO:0000313" key="12">
    <source>
        <dbReference type="WBParaSite" id="nRc.2.0.1.t40344-RA"/>
    </source>
</evidence>
<keyword evidence="2 8" id="KW-0813">Transport</keyword>
<dbReference type="PROSITE" id="PS50267">
    <property type="entry name" value="NA_NEUROTRAN_SYMP_3"/>
    <property type="match status" value="1"/>
</dbReference>
<dbReference type="AlphaFoldDB" id="A0A915KPG3"/>
<dbReference type="GO" id="GO:0015293">
    <property type="term" value="F:symporter activity"/>
    <property type="evidence" value="ECO:0007669"/>
    <property type="project" value="UniProtKB-KW"/>
</dbReference>
<dbReference type="SUPFAM" id="SSF161070">
    <property type="entry name" value="SNF-like"/>
    <property type="match status" value="1"/>
</dbReference>
<dbReference type="GO" id="GO:0005886">
    <property type="term" value="C:plasma membrane"/>
    <property type="evidence" value="ECO:0007669"/>
    <property type="project" value="TreeGrafter"/>
</dbReference>
<organism evidence="11 12">
    <name type="scientific">Romanomermis culicivorax</name>
    <name type="common">Nematode worm</name>
    <dbReference type="NCBI Taxonomy" id="13658"/>
    <lineage>
        <taxon>Eukaryota</taxon>
        <taxon>Metazoa</taxon>
        <taxon>Ecdysozoa</taxon>
        <taxon>Nematoda</taxon>
        <taxon>Enoplea</taxon>
        <taxon>Dorylaimia</taxon>
        <taxon>Mermithida</taxon>
        <taxon>Mermithoidea</taxon>
        <taxon>Mermithidae</taxon>
        <taxon>Romanomermis</taxon>
    </lineage>
</organism>
<feature type="compositionally biased region" description="Basic and acidic residues" evidence="9">
    <location>
        <begin position="56"/>
        <end position="65"/>
    </location>
</feature>
<evidence type="ECO:0000313" key="11">
    <source>
        <dbReference type="Proteomes" id="UP000887565"/>
    </source>
</evidence>
<evidence type="ECO:0000256" key="10">
    <source>
        <dbReference type="SAM" id="Phobius"/>
    </source>
</evidence>
<dbReference type="PANTHER" id="PTHR11616">
    <property type="entry name" value="SODIUM/CHLORIDE DEPENDENT TRANSPORTER"/>
    <property type="match status" value="1"/>
</dbReference>
<feature type="region of interest" description="Disordered" evidence="9">
    <location>
        <begin position="39"/>
        <end position="65"/>
    </location>
</feature>
<accession>A0A915KPG3</accession>
<dbReference type="GO" id="GO:0046872">
    <property type="term" value="F:metal ion binding"/>
    <property type="evidence" value="ECO:0007669"/>
    <property type="project" value="UniProtKB-KW"/>
</dbReference>
<dbReference type="WBParaSite" id="nRc.2.0.1.t40344-RA">
    <property type="protein sequence ID" value="nRc.2.0.1.t40344-RA"/>
    <property type="gene ID" value="nRc.2.0.1.g40344"/>
</dbReference>
<evidence type="ECO:0000256" key="7">
    <source>
        <dbReference type="PIRSR" id="PIRSR600175-1"/>
    </source>
</evidence>
<keyword evidence="5 10" id="KW-1133">Transmembrane helix</keyword>
<evidence type="ECO:0000256" key="8">
    <source>
        <dbReference type="RuleBase" id="RU003732"/>
    </source>
</evidence>
<feature type="transmembrane region" description="Helical" evidence="10">
    <location>
        <begin position="210"/>
        <end position="241"/>
    </location>
</feature>
<evidence type="ECO:0000256" key="4">
    <source>
        <dbReference type="ARBA" id="ARBA00022847"/>
    </source>
</evidence>
<keyword evidence="4 8" id="KW-0769">Symport</keyword>
<keyword evidence="11" id="KW-1185">Reference proteome</keyword>
<dbReference type="GO" id="GO:0006865">
    <property type="term" value="P:amino acid transport"/>
    <property type="evidence" value="ECO:0007669"/>
    <property type="project" value="TreeGrafter"/>
</dbReference>